<evidence type="ECO:0000313" key="2">
    <source>
        <dbReference type="Proteomes" id="UP000821853"/>
    </source>
</evidence>
<evidence type="ECO:0000313" key="1">
    <source>
        <dbReference type="EMBL" id="KAH9365191.1"/>
    </source>
</evidence>
<name>A0A9J6FQS1_HAELO</name>
<proteinExistence type="predicted"/>
<dbReference type="OrthoDB" id="6511565at2759"/>
<accession>A0A9J6FQS1</accession>
<dbReference type="VEuPathDB" id="VectorBase:HLOH_059319"/>
<sequence length="141" mass="15960">MLALVANRHQGMPEWTLLRLVCTFIVDKFEYALPYFELSKLETQKVDALLRNAYKQALGHLFSALVAHNTIAEITEAVRTAHIQRLAKSPEGRTLLTRLGITKPLQYPDVRSLPTTVQAAIHATPLPRNMNPDLHPERRQA</sequence>
<dbReference type="Proteomes" id="UP000821853">
    <property type="component" value="Unassembled WGS sequence"/>
</dbReference>
<organism evidence="1 2">
    <name type="scientific">Haemaphysalis longicornis</name>
    <name type="common">Bush tick</name>
    <dbReference type="NCBI Taxonomy" id="44386"/>
    <lineage>
        <taxon>Eukaryota</taxon>
        <taxon>Metazoa</taxon>
        <taxon>Ecdysozoa</taxon>
        <taxon>Arthropoda</taxon>
        <taxon>Chelicerata</taxon>
        <taxon>Arachnida</taxon>
        <taxon>Acari</taxon>
        <taxon>Parasitiformes</taxon>
        <taxon>Ixodida</taxon>
        <taxon>Ixodoidea</taxon>
        <taxon>Ixodidae</taxon>
        <taxon>Haemaphysalinae</taxon>
        <taxon>Haemaphysalis</taxon>
    </lineage>
</organism>
<gene>
    <name evidence="1" type="ORF">HPB48_012847</name>
</gene>
<protein>
    <submittedName>
        <fullName evidence="1">Uncharacterized protein</fullName>
    </submittedName>
</protein>
<reference evidence="1 2" key="1">
    <citation type="journal article" date="2020" name="Cell">
        <title>Large-Scale Comparative Analyses of Tick Genomes Elucidate Their Genetic Diversity and Vector Capacities.</title>
        <authorList>
            <consortium name="Tick Genome and Microbiome Consortium (TIGMIC)"/>
            <person name="Jia N."/>
            <person name="Wang J."/>
            <person name="Shi W."/>
            <person name="Du L."/>
            <person name="Sun Y."/>
            <person name="Zhan W."/>
            <person name="Jiang J.F."/>
            <person name="Wang Q."/>
            <person name="Zhang B."/>
            <person name="Ji P."/>
            <person name="Bell-Sakyi L."/>
            <person name="Cui X.M."/>
            <person name="Yuan T.T."/>
            <person name="Jiang B.G."/>
            <person name="Yang W.F."/>
            <person name="Lam T.T."/>
            <person name="Chang Q.C."/>
            <person name="Ding S.J."/>
            <person name="Wang X.J."/>
            <person name="Zhu J.G."/>
            <person name="Ruan X.D."/>
            <person name="Zhao L."/>
            <person name="Wei J.T."/>
            <person name="Ye R.Z."/>
            <person name="Que T.C."/>
            <person name="Du C.H."/>
            <person name="Zhou Y.H."/>
            <person name="Cheng J.X."/>
            <person name="Dai P.F."/>
            <person name="Guo W.B."/>
            <person name="Han X.H."/>
            <person name="Huang E.J."/>
            <person name="Li L.F."/>
            <person name="Wei W."/>
            <person name="Gao Y.C."/>
            <person name="Liu J.Z."/>
            <person name="Shao H.Z."/>
            <person name="Wang X."/>
            <person name="Wang C.C."/>
            <person name="Yang T.C."/>
            <person name="Huo Q.B."/>
            <person name="Li W."/>
            <person name="Chen H.Y."/>
            <person name="Chen S.E."/>
            <person name="Zhou L.G."/>
            <person name="Ni X.B."/>
            <person name="Tian J.H."/>
            <person name="Sheng Y."/>
            <person name="Liu T."/>
            <person name="Pan Y.S."/>
            <person name="Xia L.Y."/>
            <person name="Li J."/>
            <person name="Zhao F."/>
            <person name="Cao W.C."/>
        </authorList>
    </citation>
    <scope>NUCLEOTIDE SEQUENCE [LARGE SCALE GENOMIC DNA]</scope>
    <source>
        <strain evidence="1">HaeL-2018</strain>
    </source>
</reference>
<keyword evidence="2" id="KW-1185">Reference proteome</keyword>
<dbReference type="AlphaFoldDB" id="A0A9J6FQS1"/>
<dbReference type="OMA" id="YNENCRE"/>
<comment type="caution">
    <text evidence="1">The sequence shown here is derived from an EMBL/GenBank/DDBJ whole genome shotgun (WGS) entry which is preliminary data.</text>
</comment>
<dbReference type="EMBL" id="JABSTR010000003">
    <property type="protein sequence ID" value="KAH9365191.1"/>
    <property type="molecule type" value="Genomic_DNA"/>
</dbReference>